<dbReference type="EMBL" id="JAWHQM010000015">
    <property type="protein sequence ID" value="KAK5630305.1"/>
    <property type="molecule type" value="Genomic_DNA"/>
</dbReference>
<protein>
    <submittedName>
        <fullName evidence="1">Uncharacterized protein</fullName>
    </submittedName>
</protein>
<evidence type="ECO:0000313" key="1">
    <source>
        <dbReference type="EMBL" id="KAK5630305.1"/>
    </source>
</evidence>
<accession>A0AAN7YY91</accession>
<proteinExistence type="predicted"/>
<dbReference type="AlphaFoldDB" id="A0AAN7YY91"/>
<organism evidence="1 2">
    <name type="scientific">Xylaria bambusicola</name>
    <dbReference type="NCBI Taxonomy" id="326684"/>
    <lineage>
        <taxon>Eukaryota</taxon>
        <taxon>Fungi</taxon>
        <taxon>Dikarya</taxon>
        <taxon>Ascomycota</taxon>
        <taxon>Pezizomycotina</taxon>
        <taxon>Sordariomycetes</taxon>
        <taxon>Xylariomycetidae</taxon>
        <taxon>Xylariales</taxon>
        <taxon>Xylariaceae</taxon>
        <taxon>Xylaria</taxon>
    </lineage>
</organism>
<reference evidence="1 2" key="1">
    <citation type="submission" date="2023-10" db="EMBL/GenBank/DDBJ databases">
        <title>Draft genome sequence of Xylaria bambusicola isolate GMP-LS, the root and basal stem rot pathogen of sugarcane in Indonesia.</title>
        <authorList>
            <person name="Selvaraj P."/>
            <person name="Muralishankar V."/>
            <person name="Muruganantham S."/>
            <person name="Sp S."/>
            <person name="Haryani S."/>
            <person name="Lau K.J.X."/>
            <person name="Naqvi N.I."/>
        </authorList>
    </citation>
    <scope>NUCLEOTIDE SEQUENCE [LARGE SCALE GENOMIC DNA]</scope>
    <source>
        <strain evidence="1">GMP-LS</strain>
    </source>
</reference>
<sequence>MLEPENAQLSAAKYSSFDTSFDCFKGWKKGRSRKYAVESWINGFTKRVPSKALELLMLTHPWNMRNIEQAPSPL</sequence>
<evidence type="ECO:0000313" key="2">
    <source>
        <dbReference type="Proteomes" id="UP001305414"/>
    </source>
</evidence>
<dbReference type="Proteomes" id="UP001305414">
    <property type="component" value="Unassembled WGS sequence"/>
</dbReference>
<gene>
    <name evidence="1" type="ORF">RRF57_006020</name>
</gene>
<keyword evidence="2" id="KW-1185">Reference proteome</keyword>
<comment type="caution">
    <text evidence="1">The sequence shown here is derived from an EMBL/GenBank/DDBJ whole genome shotgun (WGS) entry which is preliminary data.</text>
</comment>
<name>A0AAN7YY91_9PEZI</name>